<evidence type="ECO:0000256" key="5">
    <source>
        <dbReference type="ARBA" id="ARBA00023316"/>
    </source>
</evidence>
<dbReference type="Pfam" id="PF08460">
    <property type="entry name" value="SH3_5"/>
    <property type="match status" value="1"/>
</dbReference>
<evidence type="ECO:0000313" key="7">
    <source>
        <dbReference type="EMBL" id="WLJ25868.1"/>
    </source>
</evidence>
<dbReference type="InterPro" id="IPR038765">
    <property type="entry name" value="Papain-like_cys_pep_sf"/>
</dbReference>
<dbReference type="GO" id="GO:0008745">
    <property type="term" value="F:N-acetylmuramoyl-L-alanine amidase activity"/>
    <property type="evidence" value="ECO:0007669"/>
    <property type="project" value="UniProtKB-EC"/>
</dbReference>
<comment type="similarity">
    <text evidence="2">Belongs to the N-acetylmuramoyl-L-alanine amidase 2 family.</text>
</comment>
<organism evidence="7">
    <name type="scientific">Staphylococcus phage HS12</name>
    <dbReference type="NCBI Taxonomy" id="3056402"/>
    <lineage>
        <taxon>Viruses</taxon>
    </lineage>
</organism>
<dbReference type="PROSITE" id="PS50911">
    <property type="entry name" value="CHAP"/>
    <property type="match status" value="1"/>
</dbReference>
<dbReference type="InterPro" id="IPR003646">
    <property type="entry name" value="SH3-like_bac-type"/>
</dbReference>
<dbReference type="SUPFAM" id="SSF53187">
    <property type="entry name" value="Zn-dependent exopeptidases"/>
    <property type="match status" value="1"/>
</dbReference>
<dbReference type="Gene3D" id="3.90.1720.10">
    <property type="entry name" value="endopeptidase domain like (from Nostoc punctiforme)"/>
    <property type="match status" value="1"/>
</dbReference>
<dbReference type="GO" id="GO:0071555">
    <property type="term" value="P:cell wall organization"/>
    <property type="evidence" value="ECO:0007669"/>
    <property type="project" value="UniProtKB-KW"/>
</dbReference>
<evidence type="ECO:0000256" key="3">
    <source>
        <dbReference type="ARBA" id="ARBA00011901"/>
    </source>
</evidence>
<dbReference type="FunFam" id="3.90.1720.10:FF:000005">
    <property type="entry name" value="Amidase"/>
    <property type="match status" value="1"/>
</dbReference>
<dbReference type="EMBL" id="OQ890318">
    <property type="protein sequence ID" value="WLJ25868.1"/>
    <property type="molecule type" value="Genomic_DNA"/>
</dbReference>
<dbReference type="SMART" id="SM00646">
    <property type="entry name" value="Ami_3"/>
    <property type="match status" value="1"/>
</dbReference>
<reference evidence="7" key="1">
    <citation type="submission" date="2023-04" db="EMBL/GenBank/DDBJ databases">
        <title>The human skin virome in hidradenitis suppurativa patients.</title>
        <authorList>
            <person name="Jansen D."/>
        </authorList>
    </citation>
    <scope>NUCLEOTIDE SEQUENCE</scope>
    <source>
        <strain evidence="7">VC3_JansenPhageI</strain>
    </source>
</reference>
<proteinExistence type="inferred from homology"/>
<dbReference type="CDD" id="cd02696">
    <property type="entry name" value="MurNAc-LAA"/>
    <property type="match status" value="1"/>
</dbReference>
<dbReference type="InterPro" id="IPR002508">
    <property type="entry name" value="MurNAc-LAA_cat"/>
</dbReference>
<protein>
    <recommendedName>
        <fullName evidence="3">N-acetylmuramoyl-L-alanine amidase</fullName>
        <ecNumber evidence="3">3.5.1.28</ecNumber>
    </recommendedName>
</protein>
<dbReference type="EC" id="3.5.1.28" evidence="3"/>
<dbReference type="InterPro" id="IPR007921">
    <property type="entry name" value="CHAP_dom"/>
</dbReference>
<dbReference type="Gene3D" id="2.30.30.40">
    <property type="entry name" value="SH3 Domains"/>
    <property type="match status" value="1"/>
</dbReference>
<dbReference type="GO" id="GO:0009253">
    <property type="term" value="P:peptidoglycan catabolic process"/>
    <property type="evidence" value="ECO:0007669"/>
    <property type="project" value="InterPro"/>
</dbReference>
<keyword evidence="5" id="KW-0961">Cell wall biogenesis/degradation</keyword>
<feature type="domain" description="Peptidase C51" evidence="6">
    <location>
        <begin position="5"/>
        <end position="148"/>
    </location>
</feature>
<dbReference type="SMART" id="SM00287">
    <property type="entry name" value="SH3b"/>
    <property type="match status" value="1"/>
</dbReference>
<comment type="catalytic activity">
    <reaction evidence="1">
        <text>Hydrolyzes the link between N-acetylmuramoyl residues and L-amino acid residues in certain cell-wall glycopeptides.</text>
        <dbReference type="EC" id="3.5.1.28"/>
    </reaction>
</comment>
<keyword evidence="4" id="KW-0378">Hydrolase</keyword>
<dbReference type="Pfam" id="PF01520">
    <property type="entry name" value="Amidase_3"/>
    <property type="match status" value="1"/>
</dbReference>
<accession>A0AA50AFH3</accession>
<dbReference type="PANTHER" id="PTHR30404">
    <property type="entry name" value="N-ACETYLMURAMOYL-L-ALANINE AMIDASE"/>
    <property type="match status" value="1"/>
</dbReference>
<evidence type="ECO:0000256" key="2">
    <source>
        <dbReference type="ARBA" id="ARBA00007553"/>
    </source>
</evidence>
<name>A0AA50AFH3_9VIRU</name>
<sequence>MLMTRKQAEKWLDNSEGRQYNADGYYGFQCYDYSKMYFYVVTGEWIGGLKASNIPFDNKAKIEKYATIIKNYDSFLPQKGDIVCFPDKYGGGYGHTAVVTKATLTQFQVLEQNWFGNGWTDGVVKPGWGPETVSRRWHYYDNPMYFIRFNFPKNVSVVKKAKRKLTSKKASGEIKRKKIMIVAGHGYNDPGAVGNGTNERDFIRKNLTPKIADYLRKTGHEVALYGGSSQSQDMYQDTAYGVRVGNKRDYGMYWVNKQNYDLIVEFHLDAAGASASGGHVIISSAFNADSIDKDIQEVIKENLGQIRGITKRSDLLHANVSAEINMNYRLAELGFITNKEDMDWIKKNSDKYAKLIAGAIHGSPIGGVVASKKKSSSKKLNVPKTIPSGYKLNNKGVPYKKEKGRYTVTTIKGNNVRTTYSDKAEITGTLPNGEEIIYDGALAVNGYRWITYLNDDLKRRYIATGEIDKNGKRISSYGKFSRV</sequence>
<dbReference type="PANTHER" id="PTHR30404:SF8">
    <property type="entry name" value="AUTOLYSIN PH-RELATED"/>
    <property type="match status" value="1"/>
</dbReference>
<evidence type="ECO:0000256" key="1">
    <source>
        <dbReference type="ARBA" id="ARBA00001561"/>
    </source>
</evidence>
<dbReference type="InterPro" id="IPR050695">
    <property type="entry name" value="N-acetylmuramoyl_amidase_3"/>
</dbReference>
<dbReference type="Pfam" id="PF05257">
    <property type="entry name" value="CHAP"/>
    <property type="match status" value="1"/>
</dbReference>
<dbReference type="SUPFAM" id="SSF54001">
    <property type="entry name" value="Cysteine proteinases"/>
    <property type="match status" value="1"/>
</dbReference>
<dbReference type="Gene3D" id="3.40.630.40">
    <property type="entry name" value="Zn-dependent exopeptidases"/>
    <property type="match status" value="1"/>
</dbReference>
<evidence type="ECO:0000256" key="4">
    <source>
        <dbReference type="ARBA" id="ARBA00022801"/>
    </source>
</evidence>
<evidence type="ECO:0000259" key="6">
    <source>
        <dbReference type="PROSITE" id="PS50911"/>
    </source>
</evidence>